<dbReference type="Pfam" id="PF00072">
    <property type="entry name" value="Response_reg"/>
    <property type="match status" value="1"/>
</dbReference>
<dbReference type="InterPro" id="IPR001789">
    <property type="entry name" value="Sig_transdc_resp-reg_receiver"/>
</dbReference>
<accession>A0A7X0B2A2</accession>
<evidence type="ECO:0000313" key="4">
    <source>
        <dbReference type="EMBL" id="MBB6253375.1"/>
    </source>
</evidence>
<dbReference type="CDD" id="cd17562">
    <property type="entry name" value="REC_CheY4-like"/>
    <property type="match status" value="1"/>
</dbReference>
<comment type="caution">
    <text evidence="4">The sequence shown here is derived from an EMBL/GenBank/DDBJ whole genome shotgun (WGS) entry which is preliminary data.</text>
</comment>
<sequence>MAKTVLSVDDSPSVRQMVKLTLAGAGYNVLQAGDGAEGLAKAKDTAVDLVVTDLNMPVMDGLDLIRALRQLPDYRGVPILFLTTESDTGLKQAAKAAGATGWITKPFQQEQLVAVVRKVLGA</sequence>
<evidence type="ECO:0000256" key="2">
    <source>
        <dbReference type="PROSITE-ProRule" id="PRU00169"/>
    </source>
</evidence>
<evidence type="ECO:0000313" key="5">
    <source>
        <dbReference type="Proteomes" id="UP000539175"/>
    </source>
</evidence>
<keyword evidence="5" id="KW-1185">Reference proteome</keyword>
<dbReference type="RefSeq" id="WP_184803765.1">
    <property type="nucleotide sequence ID" value="NZ_JACIIZ010000011.1"/>
</dbReference>
<dbReference type="PROSITE" id="PS50110">
    <property type="entry name" value="RESPONSE_REGULATORY"/>
    <property type="match status" value="1"/>
</dbReference>
<dbReference type="InterPro" id="IPR011006">
    <property type="entry name" value="CheY-like_superfamily"/>
</dbReference>
<feature type="modified residue" description="4-aspartylphosphate" evidence="2">
    <location>
        <position position="53"/>
    </location>
</feature>
<evidence type="ECO:0000256" key="1">
    <source>
        <dbReference type="ARBA" id="ARBA00022553"/>
    </source>
</evidence>
<dbReference type="SMART" id="SM00448">
    <property type="entry name" value="REC"/>
    <property type="match status" value="1"/>
</dbReference>
<keyword evidence="1 2" id="KW-0597">Phosphoprotein</keyword>
<dbReference type="AlphaFoldDB" id="A0A7X0B2A2"/>
<dbReference type="SUPFAM" id="SSF52172">
    <property type="entry name" value="CheY-like"/>
    <property type="match status" value="1"/>
</dbReference>
<name>A0A7X0B2A2_9PROT</name>
<dbReference type="InterPro" id="IPR050595">
    <property type="entry name" value="Bact_response_regulator"/>
</dbReference>
<dbReference type="Proteomes" id="UP000539175">
    <property type="component" value="Unassembled WGS sequence"/>
</dbReference>
<organism evidence="4 5">
    <name type="scientific">Nitrospirillum iridis</name>
    <dbReference type="NCBI Taxonomy" id="765888"/>
    <lineage>
        <taxon>Bacteria</taxon>
        <taxon>Pseudomonadati</taxon>
        <taxon>Pseudomonadota</taxon>
        <taxon>Alphaproteobacteria</taxon>
        <taxon>Rhodospirillales</taxon>
        <taxon>Azospirillaceae</taxon>
        <taxon>Nitrospirillum</taxon>
    </lineage>
</organism>
<evidence type="ECO:0000259" key="3">
    <source>
        <dbReference type="PROSITE" id="PS50110"/>
    </source>
</evidence>
<dbReference type="PANTHER" id="PTHR44591">
    <property type="entry name" value="STRESS RESPONSE REGULATOR PROTEIN 1"/>
    <property type="match status" value="1"/>
</dbReference>
<feature type="domain" description="Response regulatory" evidence="3">
    <location>
        <begin position="4"/>
        <end position="120"/>
    </location>
</feature>
<gene>
    <name evidence="4" type="ORF">FHS74_003944</name>
</gene>
<dbReference type="Gene3D" id="3.40.50.2300">
    <property type="match status" value="1"/>
</dbReference>
<protein>
    <submittedName>
        <fullName evidence="4">Two-component system chemotaxis response regulator CheY</fullName>
    </submittedName>
</protein>
<reference evidence="4 5" key="1">
    <citation type="submission" date="2020-08" db="EMBL/GenBank/DDBJ databases">
        <title>Genomic Encyclopedia of Type Strains, Phase IV (KMG-IV): sequencing the most valuable type-strain genomes for metagenomic binning, comparative biology and taxonomic classification.</title>
        <authorList>
            <person name="Goeker M."/>
        </authorList>
    </citation>
    <scope>NUCLEOTIDE SEQUENCE [LARGE SCALE GENOMIC DNA]</scope>
    <source>
        <strain evidence="4 5">DSM 22198</strain>
    </source>
</reference>
<proteinExistence type="predicted"/>
<dbReference type="EMBL" id="JACIIZ010000011">
    <property type="protein sequence ID" value="MBB6253375.1"/>
    <property type="molecule type" value="Genomic_DNA"/>
</dbReference>
<dbReference type="PANTHER" id="PTHR44591:SF25">
    <property type="entry name" value="CHEMOTAXIS TWO-COMPONENT RESPONSE REGULATOR"/>
    <property type="match status" value="1"/>
</dbReference>
<dbReference type="GO" id="GO:0000160">
    <property type="term" value="P:phosphorelay signal transduction system"/>
    <property type="evidence" value="ECO:0007669"/>
    <property type="project" value="InterPro"/>
</dbReference>